<keyword evidence="9" id="KW-1185">Reference proteome</keyword>
<evidence type="ECO:0000256" key="3">
    <source>
        <dbReference type="ARBA" id="ARBA00022692"/>
    </source>
</evidence>
<evidence type="ECO:0000256" key="2">
    <source>
        <dbReference type="ARBA" id="ARBA00022475"/>
    </source>
</evidence>
<dbReference type="Gene3D" id="1.20.81.30">
    <property type="entry name" value="Type II secretion system (T2SS), domain F"/>
    <property type="match status" value="1"/>
</dbReference>
<gene>
    <name evidence="8" type="ORF">DRW41_22305</name>
</gene>
<dbReference type="GO" id="GO:0005886">
    <property type="term" value="C:plasma membrane"/>
    <property type="evidence" value="ECO:0007669"/>
    <property type="project" value="UniProtKB-SubCell"/>
</dbReference>
<evidence type="ECO:0000256" key="1">
    <source>
        <dbReference type="ARBA" id="ARBA00004651"/>
    </source>
</evidence>
<dbReference type="PANTHER" id="PTHR35007:SF2">
    <property type="entry name" value="PILUS ASSEMBLE PROTEIN"/>
    <property type="match status" value="1"/>
</dbReference>
<evidence type="ECO:0000256" key="6">
    <source>
        <dbReference type="SAM" id="Phobius"/>
    </source>
</evidence>
<evidence type="ECO:0000256" key="5">
    <source>
        <dbReference type="ARBA" id="ARBA00023136"/>
    </source>
</evidence>
<protein>
    <submittedName>
        <fullName evidence="8">Type II secretion system F family protein</fullName>
    </submittedName>
</protein>
<keyword evidence="3 6" id="KW-0812">Transmembrane</keyword>
<sequence length="326" mass="37265">MVLYSKDCPDRGVAQMIDWSLYVLAFLSLTLTYRAFLQYFYRSELIINERVEGYFPKGQHHAESSQNSKKIKPFAAERVNAVSGKMKEYLSKRLTREAKSELERKLREAGLPYSWSAVDFRLLQVLIGAILFVTCFMLFGKGSEKTLNALFLSLSFGALGYYYPSFYLSVKKKHRLKKIQKSLADFFDMVNLSVEAGMGLDAAIMRVCKNMKGPLADEFMRALEEMRLGKSRKEAFINLRSRISLDAFQSLMTSLIQADQLGIGMSKVLKALTERIREHQRQLAREQAMKAPIKMMFPMVMFIFPAIFIVLLGPLVIYLLQYGLGG</sequence>
<dbReference type="AlphaFoldDB" id="A0A3D8GJN3"/>
<evidence type="ECO:0000256" key="4">
    <source>
        <dbReference type="ARBA" id="ARBA00022989"/>
    </source>
</evidence>
<keyword evidence="2" id="KW-1003">Cell membrane</keyword>
<feature type="domain" description="Type II secretion system protein GspF" evidence="7">
    <location>
        <begin position="186"/>
        <end position="312"/>
    </location>
</feature>
<dbReference type="Pfam" id="PF00482">
    <property type="entry name" value="T2SSF"/>
    <property type="match status" value="1"/>
</dbReference>
<dbReference type="InterPro" id="IPR018076">
    <property type="entry name" value="T2SS_GspF_dom"/>
</dbReference>
<keyword evidence="5 6" id="KW-0472">Membrane</keyword>
<proteinExistence type="predicted"/>
<keyword evidence="4 6" id="KW-1133">Transmembrane helix</keyword>
<accession>A0A3D8GJN3</accession>
<dbReference type="OrthoDB" id="9810662at2"/>
<dbReference type="EMBL" id="QNQT01000022">
    <property type="protein sequence ID" value="RDU34663.1"/>
    <property type="molecule type" value="Genomic_DNA"/>
</dbReference>
<comment type="caution">
    <text evidence="8">The sequence shown here is derived from an EMBL/GenBank/DDBJ whole genome shotgun (WGS) entry which is preliminary data.</text>
</comment>
<feature type="transmembrane region" description="Helical" evidence="6">
    <location>
        <begin position="146"/>
        <end position="168"/>
    </location>
</feature>
<reference evidence="8 9" key="1">
    <citation type="submission" date="2018-07" db="EMBL/GenBank/DDBJ databases">
        <title>Bacillus sp. YLB-04 draft genome sequence.</title>
        <authorList>
            <person name="Yu L."/>
            <person name="Tang X."/>
        </authorList>
    </citation>
    <scope>NUCLEOTIDE SEQUENCE [LARGE SCALE GENOMIC DNA]</scope>
    <source>
        <strain evidence="8 9">YLB-04</strain>
    </source>
</reference>
<evidence type="ECO:0000259" key="7">
    <source>
        <dbReference type="Pfam" id="PF00482"/>
    </source>
</evidence>
<evidence type="ECO:0000313" key="9">
    <source>
        <dbReference type="Proteomes" id="UP000257144"/>
    </source>
</evidence>
<feature type="transmembrane region" description="Helical" evidence="6">
    <location>
        <begin position="122"/>
        <end position="140"/>
    </location>
</feature>
<comment type="subcellular location">
    <subcellularLocation>
        <location evidence="1">Cell membrane</location>
        <topology evidence="1">Multi-pass membrane protein</topology>
    </subcellularLocation>
</comment>
<name>A0A3D8GJN3_9BACI</name>
<organism evidence="8 9">
    <name type="scientific">Neobacillus piezotolerans</name>
    <dbReference type="NCBI Taxonomy" id="2259171"/>
    <lineage>
        <taxon>Bacteria</taxon>
        <taxon>Bacillati</taxon>
        <taxon>Bacillota</taxon>
        <taxon>Bacilli</taxon>
        <taxon>Bacillales</taxon>
        <taxon>Bacillaceae</taxon>
        <taxon>Neobacillus</taxon>
    </lineage>
</organism>
<dbReference type="InterPro" id="IPR042094">
    <property type="entry name" value="T2SS_GspF_sf"/>
</dbReference>
<evidence type="ECO:0000313" key="8">
    <source>
        <dbReference type="EMBL" id="RDU34663.1"/>
    </source>
</evidence>
<dbReference type="Proteomes" id="UP000257144">
    <property type="component" value="Unassembled WGS sequence"/>
</dbReference>
<feature type="transmembrane region" description="Helical" evidence="6">
    <location>
        <begin position="295"/>
        <end position="320"/>
    </location>
</feature>
<dbReference type="PANTHER" id="PTHR35007">
    <property type="entry name" value="INTEGRAL MEMBRANE PROTEIN-RELATED"/>
    <property type="match status" value="1"/>
</dbReference>
<feature type="transmembrane region" description="Helical" evidence="6">
    <location>
        <begin position="20"/>
        <end position="41"/>
    </location>
</feature>